<dbReference type="Pfam" id="PF01882">
    <property type="entry name" value="DUF58"/>
    <property type="match status" value="1"/>
</dbReference>
<dbReference type="PANTHER" id="PTHR33608">
    <property type="entry name" value="BLL2464 PROTEIN"/>
    <property type="match status" value="1"/>
</dbReference>
<evidence type="ECO:0000313" key="3">
    <source>
        <dbReference type="EMBL" id="SDF91094.1"/>
    </source>
</evidence>
<evidence type="ECO:0000259" key="2">
    <source>
        <dbReference type="Pfam" id="PF01882"/>
    </source>
</evidence>
<name>A0A1G7PXV0_9ACTN</name>
<gene>
    <name evidence="3" type="ORF">SAMN05216260_11219</name>
</gene>
<dbReference type="Proteomes" id="UP000198614">
    <property type="component" value="Unassembled WGS sequence"/>
</dbReference>
<evidence type="ECO:0000313" key="4">
    <source>
        <dbReference type="Proteomes" id="UP000198614"/>
    </source>
</evidence>
<reference evidence="3 4" key="1">
    <citation type="submission" date="2016-10" db="EMBL/GenBank/DDBJ databases">
        <authorList>
            <person name="de Groot N.N."/>
        </authorList>
    </citation>
    <scope>NUCLEOTIDE SEQUENCE [LARGE SCALE GENOMIC DNA]</scope>
    <source>
        <strain evidence="3 4">CGMCC 4.1859</strain>
    </source>
</reference>
<sequence length="447" mass="48086">MTERVPDRGAAAVERALNGRHDVSSQPPPPPPSGPRAGERALRLGTLAVLGCAAALITGHSWVLALATPPLVLLALALPNGPRPGTVTARAAVEPRRCFEGERVAVRIEVSYDGGTGRVDPGVALGHGIRLDRLAVGPHRVELVMTAQRWGRWALGTVDVDVYDLGGLARRTVRVDLGEIAVFPLPGHAGLTPVPVRLPQRLGEHTAAQRGEGVEVTGVHPYVRGERQRRIHWPATTRRGTLQVHQFAAERAADTVVLLDVLADVVDPVTGASSLDETLRAAAGLVRAYLRTHDRVGVVSVGGATRWLQPGSGQGYFYRIVESVLEVRKDRAYRSEGLDRLPPPALPRGALVYVLTPLADQRILGILHQVRGRANPMVVVETPAGEPVPEPGDTEDELALRLWRADRDAMRFALVEHGIAVVAHRPGRTLDLALAPLLRTRVHGGTR</sequence>
<dbReference type="EMBL" id="FNAX01000012">
    <property type="protein sequence ID" value="SDF91094.1"/>
    <property type="molecule type" value="Genomic_DNA"/>
</dbReference>
<dbReference type="AlphaFoldDB" id="A0A1G7PXV0"/>
<protein>
    <submittedName>
        <fullName evidence="3">Uncharacterized conserved protein, DUF58 family, contains vWF domain</fullName>
    </submittedName>
</protein>
<dbReference type="PANTHER" id="PTHR33608:SF14">
    <property type="entry name" value="POSSIBLE CONSERVED SECRETED PROTEIN"/>
    <property type="match status" value="1"/>
</dbReference>
<proteinExistence type="predicted"/>
<feature type="domain" description="DUF58" evidence="2">
    <location>
        <begin position="220"/>
        <end position="394"/>
    </location>
</feature>
<dbReference type="OrthoDB" id="9776116at2"/>
<accession>A0A1G7PXV0</accession>
<evidence type="ECO:0000256" key="1">
    <source>
        <dbReference type="SAM" id="MobiDB-lite"/>
    </source>
</evidence>
<dbReference type="InterPro" id="IPR002881">
    <property type="entry name" value="DUF58"/>
</dbReference>
<organism evidence="3 4">
    <name type="scientific">Streptomyces griseoaurantiacus</name>
    <dbReference type="NCBI Taxonomy" id="68213"/>
    <lineage>
        <taxon>Bacteria</taxon>
        <taxon>Bacillati</taxon>
        <taxon>Actinomycetota</taxon>
        <taxon>Actinomycetes</taxon>
        <taxon>Kitasatosporales</taxon>
        <taxon>Streptomycetaceae</taxon>
        <taxon>Streptomyces</taxon>
        <taxon>Streptomyces aurantiacus group</taxon>
    </lineage>
</organism>
<feature type="region of interest" description="Disordered" evidence="1">
    <location>
        <begin position="15"/>
        <end position="39"/>
    </location>
</feature>